<keyword evidence="1" id="KW-0732">Signal</keyword>
<name>A0A8I1DEY6_THEIN</name>
<dbReference type="RefSeq" id="WP_181732110.1">
    <property type="nucleotide sequence ID" value="NZ_JACEIR010000005.1"/>
</dbReference>
<evidence type="ECO:0000256" key="1">
    <source>
        <dbReference type="SAM" id="SignalP"/>
    </source>
</evidence>
<reference evidence="2 3" key="1">
    <citation type="submission" date="2020-12" db="EMBL/GenBank/DDBJ databases">
        <title>WGS of Thermoactinomyces spp.</title>
        <authorList>
            <person name="Cheng K."/>
        </authorList>
    </citation>
    <scope>NUCLEOTIDE SEQUENCE [LARGE SCALE GENOMIC DNA]</scope>
    <source>
        <strain evidence="3">CICC 10671\DSM 43846</strain>
    </source>
</reference>
<comment type="caution">
    <text evidence="2">The sequence shown here is derived from an EMBL/GenBank/DDBJ whole genome shotgun (WGS) entry which is preliminary data.</text>
</comment>
<dbReference type="AlphaFoldDB" id="A0A8I1DEY6"/>
<accession>A0A8I1DEY6</accession>
<sequence>MKPFCCILLFSLLWFCSGCGTEANKPSPAEIKRAEQSRLQQELQHLIHRAEQKKHYAFRLQIQNSKQKEEYKGMQNGENWVILDTQEHKVMERKKEKVWAYHSGKKEEMTPEQAGLVSLKDHLRFIGQVYGEIEKNPDAKRMKVSVDSAKLTRNFKQRVNDGAEQVLFPVYEEMEIYYELIYTGPQMDLKRMILHVHDKKQVKQTLTYEIEG</sequence>
<evidence type="ECO:0000313" key="3">
    <source>
        <dbReference type="Proteomes" id="UP000633619"/>
    </source>
</evidence>
<dbReference type="EMBL" id="JAECVW010000004">
    <property type="protein sequence ID" value="MBH8595437.1"/>
    <property type="molecule type" value="Genomic_DNA"/>
</dbReference>
<feature type="chain" id="PRO_5038799342" description="Lipoprotein" evidence="1">
    <location>
        <begin position="21"/>
        <end position="212"/>
    </location>
</feature>
<evidence type="ECO:0008006" key="4">
    <source>
        <dbReference type="Google" id="ProtNLM"/>
    </source>
</evidence>
<feature type="signal peptide" evidence="1">
    <location>
        <begin position="1"/>
        <end position="20"/>
    </location>
</feature>
<gene>
    <name evidence="2" type="ORF">I8U20_08845</name>
</gene>
<protein>
    <recommendedName>
        <fullName evidence="4">Lipoprotein</fullName>
    </recommendedName>
</protein>
<proteinExistence type="predicted"/>
<organism evidence="2 3">
    <name type="scientific">Thermoactinomyces intermedius</name>
    <dbReference type="NCBI Taxonomy" id="2024"/>
    <lineage>
        <taxon>Bacteria</taxon>
        <taxon>Bacillati</taxon>
        <taxon>Bacillota</taxon>
        <taxon>Bacilli</taxon>
        <taxon>Bacillales</taxon>
        <taxon>Thermoactinomycetaceae</taxon>
        <taxon>Thermoactinomyces</taxon>
    </lineage>
</organism>
<keyword evidence="3" id="KW-1185">Reference proteome</keyword>
<dbReference type="Proteomes" id="UP000633619">
    <property type="component" value="Unassembled WGS sequence"/>
</dbReference>
<evidence type="ECO:0000313" key="2">
    <source>
        <dbReference type="EMBL" id="MBH8595437.1"/>
    </source>
</evidence>